<reference evidence="1" key="1">
    <citation type="submission" date="2019-11" db="EMBL/GenBank/DDBJ databases">
        <title>Nori genome reveals adaptations in red seaweeds to the harsh intertidal environment.</title>
        <authorList>
            <person name="Wang D."/>
            <person name="Mao Y."/>
        </authorList>
    </citation>
    <scope>NUCLEOTIDE SEQUENCE</scope>
    <source>
        <tissue evidence="1">Gametophyte</tissue>
    </source>
</reference>
<evidence type="ECO:0000313" key="2">
    <source>
        <dbReference type="Proteomes" id="UP000798662"/>
    </source>
</evidence>
<protein>
    <submittedName>
        <fullName evidence="1">Uncharacterized protein</fullName>
    </submittedName>
</protein>
<proteinExistence type="predicted"/>
<keyword evidence="2" id="KW-1185">Reference proteome</keyword>
<name>A0ACC3C6G1_PYRYE</name>
<dbReference type="EMBL" id="CM020619">
    <property type="protein sequence ID" value="KAK1865709.1"/>
    <property type="molecule type" value="Genomic_DNA"/>
</dbReference>
<organism evidence="1 2">
    <name type="scientific">Pyropia yezoensis</name>
    <name type="common">Susabi-nori</name>
    <name type="synonym">Porphyra yezoensis</name>
    <dbReference type="NCBI Taxonomy" id="2788"/>
    <lineage>
        <taxon>Eukaryota</taxon>
        <taxon>Rhodophyta</taxon>
        <taxon>Bangiophyceae</taxon>
        <taxon>Bangiales</taxon>
        <taxon>Bangiaceae</taxon>
        <taxon>Pyropia</taxon>
    </lineage>
</organism>
<accession>A0ACC3C6G1</accession>
<evidence type="ECO:0000313" key="1">
    <source>
        <dbReference type="EMBL" id="KAK1865709.1"/>
    </source>
</evidence>
<dbReference type="Proteomes" id="UP000798662">
    <property type="component" value="Chromosome 2"/>
</dbReference>
<gene>
    <name evidence="1" type="ORF">I4F81_008235</name>
</gene>
<comment type="caution">
    <text evidence="1">The sequence shown here is derived from an EMBL/GenBank/DDBJ whole genome shotgun (WGS) entry which is preliminary data.</text>
</comment>
<sequence length="400" mass="39350">MAILPVFSAGAVDVIGTGSAVAAGGSSRSVPAAMVTLWRFLAPAERRLRPVTLSQLHAAHAAASSAAGGRGGAAAAASLVAVALHQLPARLAAQVALDGSRLVGRPRLRRLLAVQLARGHSTAAAVAADVARLARQAGAAPPDGDHDDHSGDGGGWRGPPPVHPRHLDEALAALLRGVGALDEAAAAGRQATAAAAPAYFGAAAAAAPGDRAALDGLLDDAHMTLVGIRRLVAQAARAAAATAAGAAAPTHDGSGAGIRAGTPVSNNGRRCDSVVAAGVDVGQLLADAAGNATALCVEKNEVHFAGVELIKNAATALLRRHGADLPDVADRDGDAAAGVAVDVYAAADGRSVSVTVADRGAGLPPRAADADTRSGWDLEGEASDVGHLPGPAEYEGWGGG</sequence>